<sequence length="284" mass="29403">MWDRSTITDDDQRGAVVDREADVHVVDLNADVGEGFGRWELGDDDAVIATVTSANVACGFHAGDPSTMARSVTTALRHGVAIGAHVSYRDLAGFGRRYVDADEAELSGDVVYQLGALAGICRTLGARIGYVKPHGALYNTIAADDDRGRRHARAVLAALGRYDPTLPVVGLAGSVFLDAAREAGQPVVAEAFADRAYTPAGALVSRREPGSVLHDADEVAERMVRLVRTGTVEAVDGSTVPVAADSICVHGDSPGAVAMAQAVRGALTGAGVEVRSFAAGPQAG</sequence>
<comment type="similarity">
    <text evidence="1">Belongs to the LamB/PxpA family.</text>
</comment>
<organism evidence="2 3">
    <name type="scientific">Microlunatus antarcticus</name>
    <dbReference type="NCBI Taxonomy" id="53388"/>
    <lineage>
        <taxon>Bacteria</taxon>
        <taxon>Bacillati</taxon>
        <taxon>Actinomycetota</taxon>
        <taxon>Actinomycetes</taxon>
        <taxon>Propionibacteriales</taxon>
        <taxon>Propionibacteriaceae</taxon>
        <taxon>Microlunatus</taxon>
    </lineage>
</organism>
<reference evidence="2 3" key="1">
    <citation type="submission" date="2020-08" db="EMBL/GenBank/DDBJ databases">
        <title>Sequencing the genomes of 1000 actinobacteria strains.</title>
        <authorList>
            <person name="Klenk H.-P."/>
        </authorList>
    </citation>
    <scope>NUCLEOTIDE SEQUENCE [LARGE SCALE GENOMIC DNA]</scope>
    <source>
        <strain evidence="2 3">DSM 11053</strain>
    </source>
</reference>
<keyword evidence="1" id="KW-0547">Nucleotide-binding</keyword>
<gene>
    <name evidence="1" type="primary">pxpA</name>
    <name evidence="2" type="ORF">FHX39_002641</name>
</gene>
<dbReference type="Proteomes" id="UP000565572">
    <property type="component" value="Unassembled WGS sequence"/>
</dbReference>
<dbReference type="EC" id="3.5.2.9" evidence="1"/>
<comment type="catalytic activity">
    <reaction evidence="1">
        <text>5-oxo-L-proline + ATP + 2 H2O = L-glutamate + ADP + phosphate + H(+)</text>
        <dbReference type="Rhea" id="RHEA:10348"/>
        <dbReference type="ChEBI" id="CHEBI:15377"/>
        <dbReference type="ChEBI" id="CHEBI:15378"/>
        <dbReference type="ChEBI" id="CHEBI:29985"/>
        <dbReference type="ChEBI" id="CHEBI:30616"/>
        <dbReference type="ChEBI" id="CHEBI:43474"/>
        <dbReference type="ChEBI" id="CHEBI:58402"/>
        <dbReference type="ChEBI" id="CHEBI:456216"/>
        <dbReference type="EC" id="3.5.2.9"/>
    </reaction>
</comment>
<evidence type="ECO:0000256" key="1">
    <source>
        <dbReference type="HAMAP-Rule" id="MF_00691"/>
    </source>
</evidence>
<dbReference type="SUPFAM" id="SSF88713">
    <property type="entry name" value="Glycoside hydrolase/deacetylase"/>
    <property type="match status" value="1"/>
</dbReference>
<keyword evidence="1" id="KW-0378">Hydrolase</keyword>
<dbReference type="GO" id="GO:0005975">
    <property type="term" value="P:carbohydrate metabolic process"/>
    <property type="evidence" value="ECO:0007669"/>
    <property type="project" value="InterPro"/>
</dbReference>
<protein>
    <recommendedName>
        <fullName evidence="1">5-oxoprolinase subunit A</fullName>
        <shortName evidence="1">5-OPase subunit A</shortName>
        <ecNumber evidence="1">3.5.2.9</ecNumber>
    </recommendedName>
    <alternativeName>
        <fullName evidence="1">5-oxoprolinase (ATP-hydrolyzing) subunit A</fullName>
    </alternativeName>
</protein>
<comment type="subunit">
    <text evidence="1">Forms a complex composed of PxpA, PxpB and PxpC.</text>
</comment>
<dbReference type="InterPro" id="IPR011330">
    <property type="entry name" value="Glyco_hydro/deAcase_b/a-brl"/>
</dbReference>
<dbReference type="Gene3D" id="3.20.20.370">
    <property type="entry name" value="Glycoside hydrolase/deacetylase"/>
    <property type="match status" value="1"/>
</dbReference>
<evidence type="ECO:0000313" key="2">
    <source>
        <dbReference type="EMBL" id="MBB3327697.1"/>
    </source>
</evidence>
<dbReference type="InterPro" id="IPR005501">
    <property type="entry name" value="LamB/YcsF/PxpA-like"/>
</dbReference>
<dbReference type="PANTHER" id="PTHR30292:SF0">
    <property type="entry name" value="5-OXOPROLINASE SUBUNIT A"/>
    <property type="match status" value="1"/>
</dbReference>
<comment type="function">
    <text evidence="1">Catalyzes the cleavage of 5-oxoproline to form L-glutamate coupled to the hydrolysis of ATP to ADP and inorganic phosphate.</text>
</comment>
<dbReference type="NCBIfam" id="NF003814">
    <property type="entry name" value="PRK05406.1-3"/>
    <property type="match status" value="1"/>
</dbReference>
<comment type="caution">
    <text evidence="2">The sequence shown here is derived from an EMBL/GenBank/DDBJ whole genome shotgun (WGS) entry which is preliminary data.</text>
</comment>
<name>A0A7W5P7R7_9ACTN</name>
<dbReference type="EMBL" id="JACHZG010000001">
    <property type="protein sequence ID" value="MBB3327697.1"/>
    <property type="molecule type" value="Genomic_DNA"/>
</dbReference>
<dbReference type="GO" id="GO:0005524">
    <property type="term" value="F:ATP binding"/>
    <property type="evidence" value="ECO:0007669"/>
    <property type="project" value="UniProtKB-UniRule"/>
</dbReference>
<dbReference type="CDD" id="cd10787">
    <property type="entry name" value="LamB_YcsF_like"/>
    <property type="match status" value="1"/>
</dbReference>
<accession>A0A7W5P7R7</accession>
<evidence type="ECO:0000313" key="3">
    <source>
        <dbReference type="Proteomes" id="UP000565572"/>
    </source>
</evidence>
<dbReference type="PANTHER" id="PTHR30292">
    <property type="entry name" value="UNCHARACTERIZED PROTEIN YBGL-RELATED"/>
    <property type="match status" value="1"/>
</dbReference>
<dbReference type="HAMAP" id="MF_00691">
    <property type="entry name" value="PxpA"/>
    <property type="match status" value="1"/>
</dbReference>
<dbReference type="AlphaFoldDB" id="A0A7W5P7R7"/>
<dbReference type="NCBIfam" id="NF003816">
    <property type="entry name" value="PRK05406.1-5"/>
    <property type="match status" value="1"/>
</dbReference>
<keyword evidence="1" id="KW-0067">ATP-binding</keyword>
<keyword evidence="3" id="KW-1185">Reference proteome</keyword>
<proteinExistence type="inferred from homology"/>
<dbReference type="Pfam" id="PF03746">
    <property type="entry name" value="LamB_YcsF"/>
    <property type="match status" value="1"/>
</dbReference>
<dbReference type="GO" id="GO:0017168">
    <property type="term" value="F:5-oxoprolinase (ATP-hydrolyzing) activity"/>
    <property type="evidence" value="ECO:0007669"/>
    <property type="project" value="UniProtKB-UniRule"/>
</dbReference>